<reference evidence="2 3" key="1">
    <citation type="submission" date="2020-08" db="EMBL/GenBank/DDBJ databases">
        <title>Genomic Encyclopedia of Type Strains, Phase III (KMG-III): the genomes of soil and plant-associated and newly described type strains.</title>
        <authorList>
            <person name="Whitman W."/>
        </authorList>
    </citation>
    <scope>NUCLEOTIDE SEQUENCE [LARGE SCALE GENOMIC DNA]</scope>
    <source>
        <strain evidence="2 3">CECT 8577</strain>
    </source>
</reference>
<dbReference type="AlphaFoldDB" id="A0A839RZI1"/>
<accession>A0A839RZI1</accession>
<evidence type="ECO:0000313" key="3">
    <source>
        <dbReference type="Proteomes" id="UP000550714"/>
    </source>
</evidence>
<dbReference type="Proteomes" id="UP000550714">
    <property type="component" value="Unassembled WGS sequence"/>
</dbReference>
<dbReference type="RefSeq" id="WP_343053728.1">
    <property type="nucleotide sequence ID" value="NZ_JACHWU010000001.1"/>
</dbReference>
<keyword evidence="3" id="KW-1185">Reference proteome</keyword>
<evidence type="ECO:0000313" key="2">
    <source>
        <dbReference type="EMBL" id="MBB3050675.1"/>
    </source>
</evidence>
<protein>
    <recommendedName>
        <fullName evidence="4">Type II toxin-antitoxin system RelE/ParE family toxin</fullName>
    </recommendedName>
</protein>
<comment type="caution">
    <text evidence="2">The sequence shown here is derived from an EMBL/GenBank/DDBJ whole genome shotgun (WGS) entry which is preliminary data.</text>
</comment>
<proteinExistence type="predicted"/>
<name>A0A839RZI1_9PSEU</name>
<gene>
    <name evidence="2" type="ORF">FHS23_001670</name>
</gene>
<organism evidence="2 3">
    <name type="scientific">Prauserella isguenensis</name>
    <dbReference type="NCBI Taxonomy" id="1470180"/>
    <lineage>
        <taxon>Bacteria</taxon>
        <taxon>Bacillati</taxon>
        <taxon>Actinomycetota</taxon>
        <taxon>Actinomycetes</taxon>
        <taxon>Pseudonocardiales</taxon>
        <taxon>Pseudonocardiaceae</taxon>
        <taxon>Prauserella</taxon>
    </lineage>
</organism>
<dbReference type="EMBL" id="JACHWU010000001">
    <property type="protein sequence ID" value="MBB3050675.1"/>
    <property type="molecule type" value="Genomic_DNA"/>
</dbReference>
<evidence type="ECO:0000256" key="1">
    <source>
        <dbReference type="SAM" id="MobiDB-lite"/>
    </source>
</evidence>
<feature type="region of interest" description="Disordered" evidence="1">
    <location>
        <begin position="1"/>
        <end position="44"/>
    </location>
</feature>
<feature type="compositionally biased region" description="Polar residues" evidence="1">
    <location>
        <begin position="19"/>
        <end position="32"/>
    </location>
</feature>
<evidence type="ECO:0008006" key="4">
    <source>
        <dbReference type="Google" id="ProtNLM"/>
    </source>
</evidence>
<sequence length="97" mass="10878">MRFATGPAVKGWDELQRQAPANTTRAWQQMRTNPGGDRSRRHMPLKGSLGTVEIGGRSLPRWQYEVTAGGRVWYAIDAERRTVWVVFAGTGHPKATE</sequence>